<evidence type="ECO:0000313" key="4">
    <source>
        <dbReference type="Proteomes" id="UP000184522"/>
    </source>
</evidence>
<gene>
    <name evidence="3" type="ORF">SAMN05444148_0123</name>
</gene>
<accession>A0A1M5JS03</accession>
<evidence type="ECO:0000256" key="2">
    <source>
        <dbReference type="SAM" id="Phobius"/>
    </source>
</evidence>
<dbReference type="STRING" id="1089305.SAMN05444148_0123"/>
<feature type="region of interest" description="Disordered" evidence="1">
    <location>
        <begin position="1"/>
        <end position="23"/>
    </location>
</feature>
<keyword evidence="2" id="KW-0812">Transmembrane</keyword>
<dbReference type="AlphaFoldDB" id="A0A1M5JS03"/>
<organism evidence="3 4">
    <name type="scientific">Winogradskyella jejuensis</name>
    <dbReference type="NCBI Taxonomy" id="1089305"/>
    <lineage>
        <taxon>Bacteria</taxon>
        <taxon>Pseudomonadati</taxon>
        <taxon>Bacteroidota</taxon>
        <taxon>Flavobacteriia</taxon>
        <taxon>Flavobacteriales</taxon>
        <taxon>Flavobacteriaceae</taxon>
        <taxon>Winogradskyella</taxon>
    </lineage>
</organism>
<evidence type="ECO:0000313" key="3">
    <source>
        <dbReference type="EMBL" id="SHG43070.1"/>
    </source>
</evidence>
<feature type="transmembrane region" description="Helical" evidence="2">
    <location>
        <begin position="45"/>
        <end position="66"/>
    </location>
</feature>
<keyword evidence="2" id="KW-0472">Membrane</keyword>
<dbReference type="OrthoDB" id="1452283at2"/>
<sequence length="71" mass="8582">MFKQRKNKKFNYTPRFQNSEETKSKDEFESKWDEVRQGSKRRGRVFSTLPVMIVMLIAVIILMYILNGYMK</sequence>
<protein>
    <submittedName>
        <fullName evidence="3">Uncharacterized protein</fullName>
    </submittedName>
</protein>
<reference evidence="4" key="1">
    <citation type="submission" date="2016-11" db="EMBL/GenBank/DDBJ databases">
        <authorList>
            <person name="Varghese N."/>
            <person name="Submissions S."/>
        </authorList>
    </citation>
    <scope>NUCLEOTIDE SEQUENCE [LARGE SCALE GENOMIC DNA]</scope>
    <source>
        <strain evidence="4">DSM 25330</strain>
    </source>
</reference>
<dbReference type="RefSeq" id="WP_073081627.1">
    <property type="nucleotide sequence ID" value="NZ_FQWS01000001.1"/>
</dbReference>
<keyword evidence="2" id="KW-1133">Transmembrane helix</keyword>
<evidence type="ECO:0000256" key="1">
    <source>
        <dbReference type="SAM" id="MobiDB-lite"/>
    </source>
</evidence>
<proteinExistence type="predicted"/>
<dbReference type="EMBL" id="FQWS01000001">
    <property type="protein sequence ID" value="SHG43070.1"/>
    <property type="molecule type" value="Genomic_DNA"/>
</dbReference>
<name>A0A1M5JS03_9FLAO</name>
<dbReference type="Proteomes" id="UP000184522">
    <property type="component" value="Unassembled WGS sequence"/>
</dbReference>
<keyword evidence="4" id="KW-1185">Reference proteome</keyword>